<dbReference type="Gene3D" id="3.40.50.300">
    <property type="entry name" value="P-loop containing nucleotide triphosphate hydrolases"/>
    <property type="match status" value="1"/>
</dbReference>
<dbReference type="Proteomes" id="UP000677016">
    <property type="component" value="Unassembled WGS sequence"/>
</dbReference>
<comment type="caution">
    <text evidence="1">The sequence shown here is derived from an EMBL/GenBank/DDBJ whole genome shotgun (WGS) entry which is preliminary data.</text>
</comment>
<organism evidence="1 2">
    <name type="scientific">Phycicoccus avicenniae</name>
    <dbReference type="NCBI Taxonomy" id="2828860"/>
    <lineage>
        <taxon>Bacteria</taxon>
        <taxon>Bacillati</taxon>
        <taxon>Actinomycetota</taxon>
        <taxon>Actinomycetes</taxon>
        <taxon>Micrococcales</taxon>
        <taxon>Intrasporangiaceae</taxon>
        <taxon>Phycicoccus</taxon>
    </lineage>
</organism>
<dbReference type="Pfam" id="PF13671">
    <property type="entry name" value="AAA_33"/>
    <property type="match status" value="1"/>
</dbReference>
<dbReference type="EMBL" id="JAGSNF010000008">
    <property type="protein sequence ID" value="MBR7742993.1"/>
    <property type="molecule type" value="Genomic_DNA"/>
</dbReference>
<dbReference type="AlphaFoldDB" id="A0A941D764"/>
<keyword evidence="2" id="KW-1185">Reference proteome</keyword>
<keyword evidence="1" id="KW-0547">Nucleotide-binding</keyword>
<evidence type="ECO:0000313" key="2">
    <source>
        <dbReference type="Proteomes" id="UP000677016"/>
    </source>
</evidence>
<evidence type="ECO:0000313" key="1">
    <source>
        <dbReference type="EMBL" id="MBR7742993.1"/>
    </source>
</evidence>
<sequence>MTRMSLMCGVAGAGKSTYARGLEARGWSRFSIDREAFAAGLTDAASVPPEVAADIRGRQRAVIAEAIRAGRDVVVDYSFWSRTERDDYRALGHAEGADVEVVYFRAPEEVLRRRLSSRRGEHADDFVVDASLLDRFLAGFEPPARDETDVRVIDVSG</sequence>
<dbReference type="GO" id="GO:0005524">
    <property type="term" value="F:ATP binding"/>
    <property type="evidence" value="ECO:0007669"/>
    <property type="project" value="UniProtKB-KW"/>
</dbReference>
<dbReference type="InterPro" id="IPR027417">
    <property type="entry name" value="P-loop_NTPase"/>
</dbReference>
<dbReference type="SUPFAM" id="SSF52540">
    <property type="entry name" value="P-loop containing nucleoside triphosphate hydrolases"/>
    <property type="match status" value="1"/>
</dbReference>
<accession>A0A941D764</accession>
<reference evidence="1" key="1">
    <citation type="submission" date="2021-04" db="EMBL/GenBank/DDBJ databases">
        <title>Phycicoccus avicenniae sp. nov., a novel endophytic actinomycetes isolated from branch of Avicennia mariana.</title>
        <authorList>
            <person name="Tuo L."/>
        </authorList>
    </citation>
    <scope>NUCLEOTIDE SEQUENCE</scope>
    <source>
        <strain evidence="1">BSK3Z-2</strain>
    </source>
</reference>
<proteinExistence type="predicted"/>
<keyword evidence="1" id="KW-0067">ATP-binding</keyword>
<name>A0A941D764_9MICO</name>
<gene>
    <name evidence="1" type="ORF">KC207_06795</name>
</gene>
<protein>
    <submittedName>
        <fullName evidence="1">ATP-binding protein</fullName>
    </submittedName>
</protein>